<accession>A0ACC1HJ29</accession>
<reference evidence="1" key="1">
    <citation type="submission" date="2022-06" db="EMBL/GenBank/DDBJ databases">
        <title>Phylogenomic reconstructions and comparative analyses of Kickxellomycotina fungi.</title>
        <authorList>
            <person name="Reynolds N.K."/>
            <person name="Stajich J.E."/>
            <person name="Barry K."/>
            <person name="Grigoriev I.V."/>
            <person name="Crous P."/>
            <person name="Smith M.E."/>
        </authorList>
    </citation>
    <scope>NUCLEOTIDE SEQUENCE</scope>
    <source>
        <strain evidence="1">RSA 2271</strain>
    </source>
</reference>
<name>A0ACC1HJ29_9FUNG</name>
<sequence>MIITTSRTEPVTQQILGSSPIYPHNANIIMQAFTNQIEHKPYPEVHIAFVGGEGTGKTSIASKLTEGLPVYGEPSSLRCPPFVDTFKLGFDQHMDPCVMHNFKLSLFDSDQVPKPMPPVEKVAHITDYSMCSQKYSKIAQRLVAENVQYLIVTIDGLNGVDQTARLYFDLAEFLKLRLVVVITRTDLSTRHETIGTYYQVKQLLKSQRHTRIPIDIRSTANVVSLAGWLENPRVVPIFFTSTVEPDSHGLEHFRLFLSVVPNTLPFDCDRPLYVQVCKMYAVSGDHYLAHAVVQQGILCEGTRLWVDNVGEVPFCAVRVVKVFHNDRRVRSVSAGQVATLLVQYLCDSPLAQGSSDTPPLVNLEKSAVMIPIQPIDKDRDIATPDNRETVRCPEVANLIEVKITVMANDAILMAGQNGQLLSRSLRYPSQVLLLFDYTDCSDASGGIEVLDMARTSQTCRAYIKLSNCKRFVYEDMEFSMLFTSNLSLMGRVVKIITDTDEEKRINWLAQTSKPKKLKLSNPVDYLQLKYSKGSATTTTSINGDCKSSEIDSHGADMF</sequence>
<evidence type="ECO:0000313" key="1">
    <source>
        <dbReference type="EMBL" id="KAJ1675128.1"/>
    </source>
</evidence>
<gene>
    <name evidence="1" type="ORF">EV182_001877</name>
</gene>
<dbReference type="EMBL" id="JAMZIH010005473">
    <property type="protein sequence ID" value="KAJ1675128.1"/>
    <property type="molecule type" value="Genomic_DNA"/>
</dbReference>
<evidence type="ECO:0000313" key="2">
    <source>
        <dbReference type="Proteomes" id="UP001145114"/>
    </source>
</evidence>
<comment type="caution">
    <text evidence="1">The sequence shown here is derived from an EMBL/GenBank/DDBJ whole genome shotgun (WGS) entry which is preliminary data.</text>
</comment>
<dbReference type="Proteomes" id="UP001145114">
    <property type="component" value="Unassembled WGS sequence"/>
</dbReference>
<keyword evidence="2" id="KW-1185">Reference proteome</keyword>
<organism evidence="1 2">
    <name type="scientific">Spiromyces aspiralis</name>
    <dbReference type="NCBI Taxonomy" id="68401"/>
    <lineage>
        <taxon>Eukaryota</taxon>
        <taxon>Fungi</taxon>
        <taxon>Fungi incertae sedis</taxon>
        <taxon>Zoopagomycota</taxon>
        <taxon>Kickxellomycotina</taxon>
        <taxon>Kickxellomycetes</taxon>
        <taxon>Kickxellales</taxon>
        <taxon>Kickxellaceae</taxon>
        <taxon>Spiromyces</taxon>
    </lineage>
</organism>
<protein>
    <submittedName>
        <fullName evidence="1">Uncharacterized protein</fullName>
    </submittedName>
</protein>
<proteinExistence type="predicted"/>